<evidence type="ECO:0000313" key="3">
    <source>
        <dbReference type="WBParaSite" id="ALUE_0001766601-mRNA-1"/>
    </source>
</evidence>
<keyword evidence="2" id="KW-1185">Reference proteome</keyword>
<organism evidence="2 3">
    <name type="scientific">Ascaris lumbricoides</name>
    <name type="common">Giant roundworm</name>
    <dbReference type="NCBI Taxonomy" id="6252"/>
    <lineage>
        <taxon>Eukaryota</taxon>
        <taxon>Metazoa</taxon>
        <taxon>Ecdysozoa</taxon>
        <taxon>Nematoda</taxon>
        <taxon>Chromadorea</taxon>
        <taxon>Rhabditida</taxon>
        <taxon>Spirurina</taxon>
        <taxon>Ascaridomorpha</taxon>
        <taxon>Ascaridoidea</taxon>
        <taxon>Ascarididae</taxon>
        <taxon>Ascaris</taxon>
    </lineage>
</organism>
<protein>
    <submittedName>
        <fullName evidence="3">Uncharacterized protein</fullName>
    </submittedName>
</protein>
<evidence type="ECO:0000256" key="1">
    <source>
        <dbReference type="SAM" id="MobiDB-lite"/>
    </source>
</evidence>
<proteinExistence type="predicted"/>
<dbReference type="AlphaFoldDB" id="A0A0M3IH27"/>
<name>A0A0M3IH27_ASCLU</name>
<dbReference type="WBParaSite" id="ALUE_0001766601-mRNA-1">
    <property type="protein sequence ID" value="ALUE_0001766601-mRNA-1"/>
    <property type="gene ID" value="ALUE_0001766601"/>
</dbReference>
<evidence type="ECO:0000313" key="2">
    <source>
        <dbReference type="Proteomes" id="UP000036681"/>
    </source>
</evidence>
<feature type="compositionally biased region" description="Basic residues" evidence="1">
    <location>
        <begin position="54"/>
        <end position="63"/>
    </location>
</feature>
<sequence>MAPDSDDIEIKSGTEARSFWLSGEGNVEESWWDRFAWSSVGAPRKTVRSQPGKPKSKIPKKDKKTPEVEKHGAGEESDNSIDWGDVSIDEEILGDLLDCVKEAYDEVRSEYDRVVETDGLVSFSLPVYLSVTYCSRSLNSKL</sequence>
<feature type="region of interest" description="Disordered" evidence="1">
    <location>
        <begin position="42"/>
        <end position="82"/>
    </location>
</feature>
<accession>A0A0M3IH27</accession>
<dbReference type="Proteomes" id="UP000036681">
    <property type="component" value="Unplaced"/>
</dbReference>
<reference evidence="3" key="1">
    <citation type="submission" date="2017-02" db="UniProtKB">
        <authorList>
            <consortium name="WormBaseParasite"/>
        </authorList>
    </citation>
    <scope>IDENTIFICATION</scope>
</reference>
<feature type="compositionally biased region" description="Basic and acidic residues" evidence="1">
    <location>
        <begin position="64"/>
        <end position="74"/>
    </location>
</feature>